<feature type="domain" description="GGDEF" evidence="4">
    <location>
        <begin position="379"/>
        <end position="508"/>
    </location>
</feature>
<dbReference type="Proteomes" id="UP000052237">
    <property type="component" value="Unassembled WGS sequence"/>
</dbReference>
<comment type="catalytic activity">
    <reaction evidence="2">
        <text>2 GTP = 3',3'-c-di-GMP + 2 diphosphate</text>
        <dbReference type="Rhea" id="RHEA:24898"/>
        <dbReference type="ChEBI" id="CHEBI:33019"/>
        <dbReference type="ChEBI" id="CHEBI:37565"/>
        <dbReference type="ChEBI" id="CHEBI:58805"/>
        <dbReference type="EC" id="2.7.7.65"/>
    </reaction>
</comment>
<dbReference type="Pfam" id="PF00990">
    <property type="entry name" value="GGDEF"/>
    <property type="match status" value="1"/>
</dbReference>
<dbReference type="RefSeq" id="WP_059435340.1">
    <property type="nucleotide sequence ID" value="NZ_FAVB01000004.1"/>
</dbReference>
<dbReference type="SMART" id="SM00267">
    <property type="entry name" value="GGDEF"/>
    <property type="match status" value="1"/>
</dbReference>
<dbReference type="EMBL" id="FAVB01000004">
    <property type="protein sequence ID" value="CUU87238.1"/>
    <property type="molecule type" value="Genomic_DNA"/>
</dbReference>
<feature type="coiled-coil region" evidence="3">
    <location>
        <begin position="321"/>
        <end position="355"/>
    </location>
</feature>
<dbReference type="InterPro" id="IPR050469">
    <property type="entry name" value="Diguanylate_Cyclase"/>
</dbReference>
<sequence length="508" mass="57712">MASIINEVIKDAIKEANTRQLVLTPDNYMNVFCDIAKKKGVIVEDCQKLSKFISKLDPSYQTQLSKMNVNTIDELFAFITSRLNRQSSVDITKVFILLTKRILQSISLLHNKEARNLANISLETIDKRVSVENLEIIKDKWFDFLSNYDDSYLKHLEMYGVKQSNDLQKIINTILNSKISEQEDPELASLADLMIAALVPSIASSMNDELAAICEEIKAKPELLQSKAMQGDIKKIILKRVELDKGEFAQKIAILDDILNGINDKILYFISIFNKNQADVRNIKNDIAQMGANADYTLVKNKLLNIADTLDLEITDFVSKLSNNEKTIKELNERIQDLENRLNQANQEIHNDFLTSVGTKRAFESELIRIEEAYKRYGVEYCICFFDIDHFKNVNDSYGHEAGDKVLSVVGRILKKYSRGFDFIARYGGEEFVAILPKTNKEGAVSFANKILRSISGYKFMYKDQEINLTISCGISSRQDNASDTETLTKSDEMLYLAKNSGRNCIKA</sequence>
<accession>A0A0S4SLK1</accession>
<dbReference type="PROSITE" id="PS50887">
    <property type="entry name" value="GGDEF"/>
    <property type="match status" value="1"/>
</dbReference>
<evidence type="ECO:0000259" key="4">
    <source>
        <dbReference type="PROSITE" id="PS50887"/>
    </source>
</evidence>
<evidence type="ECO:0000313" key="5">
    <source>
        <dbReference type="EMBL" id="CUU87238.1"/>
    </source>
</evidence>
<evidence type="ECO:0000256" key="3">
    <source>
        <dbReference type="SAM" id="Coils"/>
    </source>
</evidence>
<dbReference type="PANTHER" id="PTHR45138:SF9">
    <property type="entry name" value="DIGUANYLATE CYCLASE DGCM-RELATED"/>
    <property type="match status" value="1"/>
</dbReference>
<dbReference type="CDD" id="cd01949">
    <property type="entry name" value="GGDEF"/>
    <property type="match status" value="1"/>
</dbReference>
<proteinExistence type="predicted"/>
<dbReference type="NCBIfam" id="TIGR00254">
    <property type="entry name" value="GGDEF"/>
    <property type="match status" value="1"/>
</dbReference>
<gene>
    <name evidence="5" type="primary">pleD_3</name>
    <name evidence="5" type="ORF">ERS686654_01759</name>
</gene>
<evidence type="ECO:0000256" key="2">
    <source>
        <dbReference type="ARBA" id="ARBA00034247"/>
    </source>
</evidence>
<dbReference type="Gene3D" id="3.30.70.270">
    <property type="match status" value="1"/>
</dbReference>
<dbReference type="FunFam" id="3.30.70.270:FF:000001">
    <property type="entry name" value="Diguanylate cyclase domain protein"/>
    <property type="match status" value="1"/>
</dbReference>
<keyword evidence="3" id="KW-0175">Coiled coil</keyword>
<keyword evidence="6" id="KW-1185">Reference proteome</keyword>
<comment type="caution">
    <text evidence="5">The sequence shown here is derived from an EMBL/GenBank/DDBJ whole genome shotgun (WGS) entry which is preliminary data.</text>
</comment>
<evidence type="ECO:0000256" key="1">
    <source>
        <dbReference type="ARBA" id="ARBA00012528"/>
    </source>
</evidence>
<dbReference type="InterPro" id="IPR000160">
    <property type="entry name" value="GGDEF_dom"/>
</dbReference>
<protein>
    <recommendedName>
        <fullName evidence="1">diguanylate cyclase</fullName>
        <ecNumber evidence="1">2.7.7.65</ecNumber>
    </recommendedName>
</protein>
<dbReference type="InterPro" id="IPR043128">
    <property type="entry name" value="Rev_trsase/Diguanyl_cyclase"/>
</dbReference>
<name>A0A0S4SLK1_CAMHY</name>
<dbReference type="SUPFAM" id="SSF55073">
    <property type="entry name" value="Nucleotide cyclase"/>
    <property type="match status" value="1"/>
</dbReference>
<evidence type="ECO:0000313" key="6">
    <source>
        <dbReference type="Proteomes" id="UP000052237"/>
    </source>
</evidence>
<organism evidence="5 6">
    <name type="scientific">Campylobacter hyointestinalis subsp. hyointestinalis</name>
    <dbReference type="NCBI Taxonomy" id="91352"/>
    <lineage>
        <taxon>Bacteria</taxon>
        <taxon>Pseudomonadati</taxon>
        <taxon>Campylobacterota</taxon>
        <taxon>Epsilonproteobacteria</taxon>
        <taxon>Campylobacterales</taxon>
        <taxon>Campylobacteraceae</taxon>
        <taxon>Campylobacter</taxon>
    </lineage>
</organism>
<reference evidence="5 6" key="1">
    <citation type="submission" date="2015-11" db="EMBL/GenBank/DDBJ databases">
        <authorList>
            <consortium name="Pathogen Informatics"/>
        </authorList>
    </citation>
    <scope>NUCLEOTIDE SEQUENCE [LARGE SCALE GENOMIC DNA]</scope>
    <source>
        <strain evidence="5 6">006A-0059</strain>
    </source>
</reference>
<dbReference type="PANTHER" id="PTHR45138">
    <property type="entry name" value="REGULATORY COMPONENTS OF SENSORY TRANSDUCTION SYSTEM"/>
    <property type="match status" value="1"/>
</dbReference>
<dbReference type="AlphaFoldDB" id="A0A0S4SLK1"/>
<dbReference type="GO" id="GO:0052621">
    <property type="term" value="F:diguanylate cyclase activity"/>
    <property type="evidence" value="ECO:0007669"/>
    <property type="project" value="UniProtKB-EC"/>
</dbReference>
<dbReference type="EC" id="2.7.7.65" evidence="1"/>
<dbReference type="InterPro" id="IPR029787">
    <property type="entry name" value="Nucleotide_cyclase"/>
</dbReference>